<sequence length="391" mass="40952">MPFVTSIGTYLPCWGSPLHRVAGDDEDVVTMAVEAGRAALTGGVAVERVVLVSRDLPLLESSNAAVLLAGLGLDPELEVDERLGGAPATVDAVSSARPRTLIIGADLQPAGAAAIVTAERGLQVRTAARVARSLPVRTRDATGDIHDYGDPRLLHERGLIASLAAAWLDTPVAIAGVEHQRATELCLGDPPALPTSGASASLFALAGLAERGVSGPLVAVEQAILSGLTVTGGVAQIQRREPEPRPVPQGKLVADGDIPISLAAYERAFEAKVRWEAGRFAGSDELDFPPRFRVNTDGALSTDYELVALPRTGTVYTETTVHLPVPGLRTPYSLVIVELDDVEVRALVKVTGVPPGTVDIGDRGRLALRRIAVRSGVPDYGYAFEPETSAA</sequence>
<dbReference type="KEGG" id="mdu:MDUV_05260"/>
<dbReference type="InterPro" id="IPR012340">
    <property type="entry name" value="NA-bd_OB-fold"/>
</dbReference>
<organism evidence="2 3">
    <name type="scientific">Mycolicibacterium duvalii</name>
    <dbReference type="NCBI Taxonomy" id="39688"/>
    <lineage>
        <taxon>Bacteria</taxon>
        <taxon>Bacillati</taxon>
        <taxon>Actinomycetota</taxon>
        <taxon>Actinomycetes</taxon>
        <taxon>Mycobacteriales</taxon>
        <taxon>Mycobacteriaceae</taxon>
        <taxon>Mycolicibacterium</taxon>
    </lineage>
</organism>
<accession>A0A7I7JUX0</accession>
<dbReference type="Proteomes" id="UP000467006">
    <property type="component" value="Chromosome"/>
</dbReference>
<feature type="domain" description="ChsH2 C-terminal OB-fold" evidence="1">
    <location>
        <begin position="307"/>
        <end position="366"/>
    </location>
</feature>
<dbReference type="RefSeq" id="WP_098003345.1">
    <property type="nucleotide sequence ID" value="NZ_AP022563.1"/>
</dbReference>
<dbReference type="AlphaFoldDB" id="A0A7I7JUX0"/>
<dbReference type="Pfam" id="PF01796">
    <property type="entry name" value="OB_ChsH2_C"/>
    <property type="match status" value="1"/>
</dbReference>
<protein>
    <recommendedName>
        <fullName evidence="1">ChsH2 C-terminal OB-fold domain-containing protein</fullName>
    </recommendedName>
</protein>
<evidence type="ECO:0000313" key="2">
    <source>
        <dbReference type="EMBL" id="BBX15666.1"/>
    </source>
</evidence>
<dbReference type="OrthoDB" id="4516040at2"/>
<dbReference type="InterPro" id="IPR002878">
    <property type="entry name" value="ChsH2_C"/>
</dbReference>
<dbReference type="EMBL" id="AP022563">
    <property type="protein sequence ID" value="BBX15666.1"/>
    <property type="molecule type" value="Genomic_DNA"/>
</dbReference>
<dbReference type="SUPFAM" id="SSF50249">
    <property type="entry name" value="Nucleic acid-binding proteins"/>
    <property type="match status" value="1"/>
</dbReference>
<name>A0A7I7JUX0_9MYCO</name>
<proteinExistence type="predicted"/>
<keyword evidence="3" id="KW-1185">Reference proteome</keyword>
<evidence type="ECO:0000313" key="3">
    <source>
        <dbReference type="Proteomes" id="UP000467006"/>
    </source>
</evidence>
<evidence type="ECO:0000259" key="1">
    <source>
        <dbReference type="Pfam" id="PF01796"/>
    </source>
</evidence>
<reference evidence="2 3" key="1">
    <citation type="journal article" date="2019" name="Emerg. Microbes Infect.">
        <title>Comprehensive subspecies identification of 175 nontuberculous mycobacteria species based on 7547 genomic profiles.</title>
        <authorList>
            <person name="Matsumoto Y."/>
            <person name="Kinjo T."/>
            <person name="Motooka D."/>
            <person name="Nabeya D."/>
            <person name="Jung N."/>
            <person name="Uechi K."/>
            <person name="Horii T."/>
            <person name="Iida T."/>
            <person name="Fujita J."/>
            <person name="Nakamura S."/>
        </authorList>
    </citation>
    <scope>NUCLEOTIDE SEQUENCE [LARGE SCALE GENOMIC DNA]</scope>
    <source>
        <strain evidence="2 3">JCM 6396</strain>
    </source>
</reference>
<gene>
    <name evidence="2" type="ORF">MDUV_05260</name>
</gene>